<dbReference type="Gene3D" id="2.80.10.50">
    <property type="match status" value="1"/>
</dbReference>
<organism evidence="1 2">
    <name type="scientific">Meganyctiphanes norvegica</name>
    <name type="common">Northern krill</name>
    <name type="synonym">Thysanopoda norvegica</name>
    <dbReference type="NCBI Taxonomy" id="48144"/>
    <lineage>
        <taxon>Eukaryota</taxon>
        <taxon>Metazoa</taxon>
        <taxon>Ecdysozoa</taxon>
        <taxon>Arthropoda</taxon>
        <taxon>Crustacea</taxon>
        <taxon>Multicrustacea</taxon>
        <taxon>Malacostraca</taxon>
        <taxon>Eumalacostraca</taxon>
        <taxon>Eucarida</taxon>
        <taxon>Euphausiacea</taxon>
        <taxon>Euphausiidae</taxon>
        <taxon>Meganyctiphanes</taxon>
    </lineage>
</organism>
<accession>A0AAV2SRD0</accession>
<protein>
    <submittedName>
        <fullName evidence="1">Uncharacterized protein</fullName>
    </submittedName>
</protein>
<proteinExistence type="predicted"/>
<sequence length="150" mass="17416">MLTFYIKHVSTGRFLHLQPKSNQNDNTKIVFCDEIQIDCKFTFEPVDGAWGYLKHVDSGKYIQPYGGNEKPENFTKLVIHEEASPASLFAIDQINNWLIHKDRKYVHPFSCRHTPEENTPLALHDEVHDNMTFVIVSPDDTNQQVFPKWA</sequence>
<reference evidence="1 2" key="1">
    <citation type="submission" date="2024-05" db="EMBL/GenBank/DDBJ databases">
        <authorList>
            <person name="Wallberg A."/>
        </authorList>
    </citation>
    <scope>NUCLEOTIDE SEQUENCE [LARGE SCALE GENOMIC DNA]</scope>
</reference>
<evidence type="ECO:0000313" key="1">
    <source>
        <dbReference type="EMBL" id="CAL4217339.1"/>
    </source>
</evidence>
<name>A0AAV2SRD0_MEGNR</name>
<dbReference type="Proteomes" id="UP001497623">
    <property type="component" value="Unassembled WGS sequence"/>
</dbReference>
<dbReference type="AlphaFoldDB" id="A0AAV2SRD0"/>
<dbReference type="EMBL" id="CAXKWB010092691">
    <property type="protein sequence ID" value="CAL4217339.1"/>
    <property type="molecule type" value="Genomic_DNA"/>
</dbReference>
<keyword evidence="2" id="KW-1185">Reference proteome</keyword>
<evidence type="ECO:0000313" key="2">
    <source>
        <dbReference type="Proteomes" id="UP001497623"/>
    </source>
</evidence>
<dbReference type="InterPro" id="IPR036300">
    <property type="entry name" value="MIR_dom_sf"/>
</dbReference>
<dbReference type="SUPFAM" id="SSF82109">
    <property type="entry name" value="MIR domain"/>
    <property type="match status" value="1"/>
</dbReference>
<comment type="caution">
    <text evidence="1">The sequence shown here is derived from an EMBL/GenBank/DDBJ whole genome shotgun (WGS) entry which is preliminary data.</text>
</comment>
<gene>
    <name evidence="1" type="ORF">MNOR_LOCUS38815</name>
</gene>